<evidence type="ECO:0000256" key="1">
    <source>
        <dbReference type="ARBA" id="ARBA00007435"/>
    </source>
</evidence>
<evidence type="ECO:0000313" key="3">
    <source>
        <dbReference type="EMBL" id="MBI3627601.1"/>
    </source>
</evidence>
<evidence type="ECO:0000313" key="4">
    <source>
        <dbReference type="Proteomes" id="UP000808388"/>
    </source>
</evidence>
<protein>
    <submittedName>
        <fullName evidence="3">GIY-YIG nuclease family protein</fullName>
    </submittedName>
</protein>
<dbReference type="EMBL" id="JACQCQ010000009">
    <property type="protein sequence ID" value="MBI3627601.1"/>
    <property type="molecule type" value="Genomic_DNA"/>
</dbReference>
<comment type="caution">
    <text evidence="3">The sequence shown here is derived from an EMBL/GenBank/DDBJ whole genome shotgun (WGS) entry which is preliminary data.</text>
</comment>
<evidence type="ECO:0000259" key="2">
    <source>
        <dbReference type="PROSITE" id="PS50164"/>
    </source>
</evidence>
<reference evidence="3" key="1">
    <citation type="submission" date="2020-07" db="EMBL/GenBank/DDBJ databases">
        <title>Huge and variable diversity of episymbiotic CPR bacteria and DPANN archaea in groundwater ecosystems.</title>
        <authorList>
            <person name="He C.Y."/>
            <person name="Keren R."/>
            <person name="Whittaker M."/>
            <person name="Farag I.F."/>
            <person name="Doudna J."/>
            <person name="Cate J.H.D."/>
            <person name="Banfield J.F."/>
        </authorList>
    </citation>
    <scope>NUCLEOTIDE SEQUENCE</scope>
    <source>
        <strain evidence="3">NC_groundwater_972_Pr1_S-0.2um_49_27</strain>
    </source>
</reference>
<organism evidence="3 4">
    <name type="scientific">Candidatus Sungiibacteriota bacterium</name>
    <dbReference type="NCBI Taxonomy" id="2750080"/>
    <lineage>
        <taxon>Bacteria</taxon>
        <taxon>Candidatus Sungiibacteriota</taxon>
    </lineage>
</organism>
<dbReference type="AlphaFoldDB" id="A0A9D6LT44"/>
<dbReference type="InterPro" id="IPR035901">
    <property type="entry name" value="GIY-YIG_endonuc_sf"/>
</dbReference>
<dbReference type="PROSITE" id="PS50164">
    <property type="entry name" value="GIY_YIG"/>
    <property type="match status" value="1"/>
</dbReference>
<dbReference type="CDD" id="cd10449">
    <property type="entry name" value="GIY-YIG_SLX1_like"/>
    <property type="match status" value="1"/>
</dbReference>
<dbReference type="PANTHER" id="PTHR34477">
    <property type="entry name" value="UPF0213 PROTEIN YHBQ"/>
    <property type="match status" value="1"/>
</dbReference>
<sequence length="85" mass="10245">MFFVYILKSLKDLKLYTGSTNDLRRRLREHNSGLIASTKFRRPLRPVYYEAYRSESEARQREKNLKLRARALQQLQKRIKESISL</sequence>
<dbReference type="Proteomes" id="UP000808388">
    <property type="component" value="Unassembled WGS sequence"/>
</dbReference>
<name>A0A9D6LT44_9BACT</name>
<dbReference type="SMART" id="SM00465">
    <property type="entry name" value="GIYc"/>
    <property type="match status" value="1"/>
</dbReference>
<comment type="similarity">
    <text evidence="1">Belongs to the UPF0213 family.</text>
</comment>
<proteinExistence type="inferred from homology"/>
<dbReference type="InterPro" id="IPR050190">
    <property type="entry name" value="UPF0213_domain"/>
</dbReference>
<dbReference type="SUPFAM" id="SSF82771">
    <property type="entry name" value="GIY-YIG endonuclease"/>
    <property type="match status" value="1"/>
</dbReference>
<gene>
    <name evidence="3" type="ORF">HY220_02550</name>
</gene>
<dbReference type="PANTHER" id="PTHR34477:SF5">
    <property type="entry name" value="BSL5627 PROTEIN"/>
    <property type="match status" value="1"/>
</dbReference>
<accession>A0A9D6LT44</accession>
<feature type="domain" description="GIY-YIG" evidence="2">
    <location>
        <begin position="1"/>
        <end position="78"/>
    </location>
</feature>
<dbReference type="Gene3D" id="3.40.1440.10">
    <property type="entry name" value="GIY-YIG endonuclease"/>
    <property type="match status" value="1"/>
</dbReference>
<dbReference type="InterPro" id="IPR000305">
    <property type="entry name" value="GIY-YIG_endonuc"/>
</dbReference>
<dbReference type="Pfam" id="PF01541">
    <property type="entry name" value="GIY-YIG"/>
    <property type="match status" value="1"/>
</dbReference>